<evidence type="ECO:0000313" key="4">
    <source>
        <dbReference type="EMBL" id="PIY69279.1"/>
    </source>
</evidence>
<dbReference type="Proteomes" id="UP000230108">
    <property type="component" value="Unassembled WGS sequence"/>
</dbReference>
<dbReference type="AlphaFoldDB" id="A0A2M7QDI5"/>
<reference evidence="5" key="1">
    <citation type="submission" date="2017-09" db="EMBL/GenBank/DDBJ databases">
        <title>Depth-based differentiation of microbial function through sediment-hosted aquifers and enrichment of novel symbionts in the deep terrestrial subsurface.</title>
        <authorList>
            <person name="Probst A.J."/>
            <person name="Ladd B."/>
            <person name="Jarett J.K."/>
            <person name="Geller-Mcgrath D.E."/>
            <person name="Sieber C.M.K."/>
            <person name="Emerson J.B."/>
            <person name="Anantharaman K."/>
            <person name="Thomas B.C."/>
            <person name="Malmstrom R."/>
            <person name="Stieglmeier M."/>
            <person name="Klingl A."/>
            <person name="Woyke T."/>
            <person name="Ryan C.M."/>
            <person name="Banfield J.F."/>
        </authorList>
    </citation>
    <scope>NUCLEOTIDE SEQUENCE [LARGE SCALE GENOMIC DNA]</scope>
</reference>
<name>A0A2M7QDI5_9BACT</name>
<proteinExistence type="predicted"/>
<dbReference type="Gene3D" id="3.40.1190.20">
    <property type="match status" value="1"/>
</dbReference>
<dbReference type="GO" id="GO:0016301">
    <property type="term" value="F:kinase activity"/>
    <property type="evidence" value="ECO:0007669"/>
    <property type="project" value="UniProtKB-KW"/>
</dbReference>
<gene>
    <name evidence="4" type="ORF">COY90_01505</name>
</gene>
<dbReference type="InterPro" id="IPR002173">
    <property type="entry name" value="Carboh/pur_kinase_PfkB_CS"/>
</dbReference>
<dbReference type="InterPro" id="IPR029056">
    <property type="entry name" value="Ribokinase-like"/>
</dbReference>
<feature type="domain" description="Carbohydrate kinase PfkB" evidence="3">
    <location>
        <begin position="17"/>
        <end position="316"/>
    </location>
</feature>
<dbReference type="PANTHER" id="PTHR10584">
    <property type="entry name" value="SUGAR KINASE"/>
    <property type="match status" value="1"/>
</dbReference>
<organism evidence="4 5">
    <name type="scientific">Candidatus Roizmanbacteria bacterium CG_4_10_14_0_8_um_filter_39_9</name>
    <dbReference type="NCBI Taxonomy" id="1974829"/>
    <lineage>
        <taxon>Bacteria</taxon>
        <taxon>Candidatus Roizmaniibacteriota</taxon>
    </lineage>
</organism>
<evidence type="ECO:0000256" key="1">
    <source>
        <dbReference type="ARBA" id="ARBA00022679"/>
    </source>
</evidence>
<dbReference type="Pfam" id="PF00294">
    <property type="entry name" value="PfkB"/>
    <property type="match status" value="1"/>
</dbReference>
<comment type="caution">
    <text evidence="4">The sequence shown here is derived from an EMBL/GenBank/DDBJ whole genome shotgun (WGS) entry which is preliminary data.</text>
</comment>
<evidence type="ECO:0000313" key="5">
    <source>
        <dbReference type="Proteomes" id="UP000230108"/>
    </source>
</evidence>
<keyword evidence="2" id="KW-0418">Kinase</keyword>
<evidence type="ECO:0000256" key="2">
    <source>
        <dbReference type="ARBA" id="ARBA00022777"/>
    </source>
</evidence>
<accession>A0A2M7QDI5</accession>
<dbReference type="PANTHER" id="PTHR10584:SF166">
    <property type="entry name" value="RIBOKINASE"/>
    <property type="match status" value="1"/>
</dbReference>
<dbReference type="InterPro" id="IPR011611">
    <property type="entry name" value="PfkB_dom"/>
</dbReference>
<dbReference type="PROSITE" id="PS00584">
    <property type="entry name" value="PFKB_KINASES_2"/>
    <property type="match status" value="1"/>
</dbReference>
<keyword evidence="1" id="KW-0808">Transferase</keyword>
<dbReference type="EMBL" id="PFLF01000037">
    <property type="protein sequence ID" value="PIY69279.1"/>
    <property type="molecule type" value="Genomic_DNA"/>
</dbReference>
<evidence type="ECO:0000259" key="3">
    <source>
        <dbReference type="Pfam" id="PF00294"/>
    </source>
</evidence>
<sequence length="317" mass="35530">MVLYQFKKIIYTDIMFDLISIGSISIDLYFQGKSLTQTKDRFNLAVGGKYSADHFFSGLGGGGANVAIGVARHRKSVAVIGKIGNNQFKTMVLKHLAEHNISNKLCTFKDGYMKISSILLSTTSGERTIIHYETPHEHIFDEESEISKLKEAKFAYFSNLAHVSLEERNRVMSYLNKNFIPFAINLGILDCRRPGAQLEPLLEKLSVLILNTHEFSELVKIPYTKLNFKEDLRRHIPQLRDKILVVTDGEKGSTSYFDDEILHINALKAKRVVDTTGAGDAYTAGFLSGYMKDQNIPAAMQLGAKYALRIVEKLGAN</sequence>
<dbReference type="SUPFAM" id="SSF53613">
    <property type="entry name" value="Ribokinase-like"/>
    <property type="match status" value="1"/>
</dbReference>
<protein>
    <recommendedName>
        <fullName evidence="3">Carbohydrate kinase PfkB domain-containing protein</fullName>
    </recommendedName>
</protein>